<feature type="domain" description="Aminoglycoside phosphotransferase" evidence="10">
    <location>
        <begin position="41"/>
        <end position="293"/>
    </location>
</feature>
<evidence type="ECO:0000256" key="8">
    <source>
        <dbReference type="ARBA" id="ARBA00038873"/>
    </source>
</evidence>
<keyword evidence="12" id="KW-1185">Reference proteome</keyword>
<dbReference type="InterPro" id="IPR002575">
    <property type="entry name" value="Aminoglycoside_PTrfase"/>
</dbReference>
<evidence type="ECO:0000256" key="7">
    <source>
        <dbReference type="ARBA" id="ARBA00037368"/>
    </source>
</evidence>
<gene>
    <name evidence="11" type="ORF">HJC23_005032</name>
</gene>
<dbReference type="EMBL" id="JABMIG020000046">
    <property type="protein sequence ID" value="KAL3798379.1"/>
    <property type="molecule type" value="Genomic_DNA"/>
</dbReference>
<evidence type="ECO:0000256" key="5">
    <source>
        <dbReference type="ARBA" id="ARBA00022777"/>
    </source>
</evidence>
<dbReference type="Proteomes" id="UP001516023">
    <property type="component" value="Unassembled WGS sequence"/>
</dbReference>
<name>A0ABD3QE93_9STRA</name>
<evidence type="ECO:0000256" key="6">
    <source>
        <dbReference type="ARBA" id="ARBA00036820"/>
    </source>
</evidence>
<evidence type="ECO:0000313" key="12">
    <source>
        <dbReference type="Proteomes" id="UP001516023"/>
    </source>
</evidence>
<evidence type="ECO:0000256" key="4">
    <source>
        <dbReference type="ARBA" id="ARBA00022679"/>
    </source>
</evidence>
<reference evidence="11 12" key="1">
    <citation type="journal article" date="2020" name="G3 (Bethesda)">
        <title>Improved Reference Genome for Cyclotella cryptica CCMP332, a Model for Cell Wall Morphogenesis, Salinity Adaptation, and Lipid Production in Diatoms (Bacillariophyta).</title>
        <authorList>
            <person name="Roberts W.R."/>
            <person name="Downey K.M."/>
            <person name="Ruck E.C."/>
            <person name="Traller J.C."/>
            <person name="Alverson A.J."/>
        </authorList>
    </citation>
    <scope>NUCLEOTIDE SEQUENCE [LARGE SCALE GENOMIC DNA]</scope>
    <source>
        <strain evidence="11 12">CCMP332</strain>
    </source>
</reference>
<organism evidence="11 12">
    <name type="scientific">Cyclotella cryptica</name>
    <dbReference type="NCBI Taxonomy" id="29204"/>
    <lineage>
        <taxon>Eukaryota</taxon>
        <taxon>Sar</taxon>
        <taxon>Stramenopiles</taxon>
        <taxon>Ochrophyta</taxon>
        <taxon>Bacillariophyta</taxon>
        <taxon>Coscinodiscophyceae</taxon>
        <taxon>Thalassiosirophycidae</taxon>
        <taxon>Stephanodiscales</taxon>
        <taxon>Stephanodiscaceae</taxon>
        <taxon>Cyclotella</taxon>
    </lineage>
</organism>
<sequence>MASDEDRRKLLKPKVAAEEVLSILNDFYVAGDEHAEVLRELDSYDDANYLVKIDGERALLKIHNGVESEKYIRLHAARKRAEPNNGEGVSAPTESSIIDLHTALYNHLAKPEYNVNTCKTIPVKRPPSKEDYGDHSVCIRKLPVVSSEHPPQNLVIRLHTWVDGIPLSSTKFFPLETLVDAGAYLGRMCHALDDLVASDASALEISKRYFAWDGRHLMDAMPYVEHIDDPERRKLVSSVIDTFRKVILEGGEGNKFRLGINHGDFSDANIIVSDLDNTGLRVSGAIDFGDTVYRLVIPPMCGCRCQLLVKLETLDRRRARAQSLLLTLLTAIYLPCKSWRVLDVTTAMAYALLTSYGKAGRSISAACAVLRGFHHSYPLTPDERKHLRLLVASRLALSVTFGNYSFKKNPANEYLLLHAKPAWNALDLLWGKQLPDAIDNAFNVACENIKVKKGSTTPECADVSFPDPWIPDLLASARSELTKAT</sequence>
<dbReference type="AlphaFoldDB" id="A0ABD3QE93"/>
<dbReference type="SUPFAM" id="SSF56112">
    <property type="entry name" value="Protein kinase-like (PK-like)"/>
    <property type="match status" value="2"/>
</dbReference>
<dbReference type="Pfam" id="PF01636">
    <property type="entry name" value="APH"/>
    <property type="match status" value="1"/>
</dbReference>
<evidence type="ECO:0000259" key="10">
    <source>
        <dbReference type="Pfam" id="PF01636"/>
    </source>
</evidence>
<keyword evidence="5" id="KW-0418">Kinase</keyword>
<dbReference type="GO" id="GO:0047992">
    <property type="term" value="F:hydroxylysine kinase activity"/>
    <property type="evidence" value="ECO:0007669"/>
    <property type="project" value="UniProtKB-EC"/>
</dbReference>
<evidence type="ECO:0000313" key="11">
    <source>
        <dbReference type="EMBL" id="KAL3798379.1"/>
    </source>
</evidence>
<evidence type="ECO:0000256" key="3">
    <source>
        <dbReference type="ARBA" id="ARBA00022490"/>
    </source>
</evidence>
<comment type="similarity">
    <text evidence="2">Belongs to the aminoglycoside phosphotransferase family.</text>
</comment>
<comment type="caution">
    <text evidence="11">The sequence shown here is derived from an EMBL/GenBank/DDBJ whole genome shotgun (WGS) entry which is preliminary data.</text>
</comment>
<dbReference type="PANTHER" id="PTHR21064">
    <property type="entry name" value="AMINOGLYCOSIDE PHOSPHOTRANSFERASE DOMAIN-CONTAINING PROTEIN-RELATED"/>
    <property type="match status" value="1"/>
</dbReference>
<evidence type="ECO:0000256" key="2">
    <source>
        <dbReference type="ARBA" id="ARBA00006219"/>
    </source>
</evidence>
<comment type="subcellular location">
    <subcellularLocation>
        <location evidence="1">Cytoplasm</location>
    </subcellularLocation>
</comment>
<comment type="function">
    <text evidence="7">Catalyzes the GTP-dependent phosphorylation of 5-hydroxy-L-lysine.</text>
</comment>
<keyword evidence="4" id="KW-0808">Transferase</keyword>
<keyword evidence="3" id="KW-0963">Cytoplasm</keyword>
<protein>
    <recommendedName>
        <fullName evidence="9">Hydroxylysine kinase</fullName>
        <ecNumber evidence="8">2.7.1.81</ecNumber>
    </recommendedName>
</protein>
<accession>A0ABD3QE93</accession>
<dbReference type="GO" id="GO:0005737">
    <property type="term" value="C:cytoplasm"/>
    <property type="evidence" value="ECO:0007669"/>
    <property type="project" value="UniProtKB-SubCell"/>
</dbReference>
<dbReference type="InterPro" id="IPR011009">
    <property type="entry name" value="Kinase-like_dom_sf"/>
</dbReference>
<dbReference type="EC" id="2.7.1.81" evidence="8"/>
<comment type="catalytic activity">
    <reaction evidence="6">
        <text>(5R)-5-hydroxy-L-lysine + GTP = (5R)-5-phosphooxy-L-lysine + GDP + H(+)</text>
        <dbReference type="Rhea" id="RHEA:19049"/>
        <dbReference type="ChEBI" id="CHEBI:15378"/>
        <dbReference type="ChEBI" id="CHEBI:37565"/>
        <dbReference type="ChEBI" id="CHEBI:57882"/>
        <dbReference type="ChEBI" id="CHEBI:58189"/>
        <dbReference type="ChEBI" id="CHEBI:58357"/>
        <dbReference type="EC" id="2.7.1.81"/>
    </reaction>
</comment>
<evidence type="ECO:0000256" key="9">
    <source>
        <dbReference type="ARBA" id="ARBA00040505"/>
    </source>
</evidence>
<dbReference type="InterPro" id="IPR050249">
    <property type="entry name" value="Pseudomonas-type_ThrB"/>
</dbReference>
<proteinExistence type="inferred from homology"/>
<evidence type="ECO:0000256" key="1">
    <source>
        <dbReference type="ARBA" id="ARBA00004496"/>
    </source>
</evidence>
<dbReference type="PANTHER" id="PTHR21064:SF1">
    <property type="entry name" value="HYDROXYLYSINE KINASE"/>
    <property type="match status" value="1"/>
</dbReference>